<organism evidence="2 3">
    <name type="scientific">Jeotgalicoccus halotolerans</name>
    <dbReference type="NCBI Taxonomy" id="157227"/>
    <lineage>
        <taxon>Bacteria</taxon>
        <taxon>Bacillati</taxon>
        <taxon>Bacillota</taxon>
        <taxon>Bacilli</taxon>
        <taxon>Bacillales</taxon>
        <taxon>Staphylococcaceae</taxon>
        <taxon>Jeotgalicoccus</taxon>
    </lineage>
</organism>
<dbReference type="RefSeq" id="WP_115884383.1">
    <property type="nucleotide sequence ID" value="NZ_CBCSHX010000001.1"/>
</dbReference>
<feature type="transmembrane region" description="Helical" evidence="1">
    <location>
        <begin position="24"/>
        <end position="48"/>
    </location>
</feature>
<keyword evidence="3" id="KW-1185">Reference proteome</keyword>
<proteinExistence type="predicted"/>
<keyword evidence="1" id="KW-1133">Transmembrane helix</keyword>
<gene>
    <name evidence="2" type="ORF">DFR63_0748</name>
</gene>
<feature type="transmembrane region" description="Helical" evidence="1">
    <location>
        <begin position="150"/>
        <end position="183"/>
    </location>
</feature>
<keyword evidence="1" id="KW-0812">Transmembrane</keyword>
<comment type="caution">
    <text evidence="2">The sequence shown here is derived from an EMBL/GenBank/DDBJ whole genome shotgun (WGS) entry which is preliminary data.</text>
</comment>
<dbReference type="EMBL" id="QUMW01000009">
    <property type="protein sequence ID" value="REG25705.1"/>
    <property type="molecule type" value="Genomic_DNA"/>
</dbReference>
<dbReference type="Proteomes" id="UP000257076">
    <property type="component" value="Unassembled WGS sequence"/>
</dbReference>
<evidence type="ECO:0000256" key="1">
    <source>
        <dbReference type="SAM" id="Phobius"/>
    </source>
</evidence>
<feature type="transmembrane region" description="Helical" evidence="1">
    <location>
        <begin position="220"/>
        <end position="236"/>
    </location>
</feature>
<accession>A0A3E0B183</accession>
<dbReference type="AlphaFoldDB" id="A0A3E0B183"/>
<dbReference type="Pfam" id="PF06691">
    <property type="entry name" value="DUF1189"/>
    <property type="match status" value="1"/>
</dbReference>
<keyword evidence="1" id="KW-0472">Membrane</keyword>
<name>A0A3E0B183_9STAP</name>
<dbReference type="OrthoDB" id="2418152at2"/>
<dbReference type="InterPro" id="IPR009574">
    <property type="entry name" value="DUF1189"/>
</dbReference>
<reference evidence="2 3" key="1">
    <citation type="submission" date="2018-08" db="EMBL/GenBank/DDBJ databases">
        <title>Genomic Encyclopedia of Type Strains, Phase IV (KMG-IV): sequencing the most valuable type-strain genomes for metagenomic binning, comparative biology and taxonomic classification.</title>
        <authorList>
            <person name="Goeker M."/>
        </authorList>
    </citation>
    <scope>NUCLEOTIDE SEQUENCE [LARGE SCALE GENOMIC DNA]</scope>
    <source>
        <strain evidence="2 3">DSM 17274</strain>
    </source>
</reference>
<evidence type="ECO:0000313" key="2">
    <source>
        <dbReference type="EMBL" id="REG25705.1"/>
    </source>
</evidence>
<protein>
    <submittedName>
        <fullName evidence="2">Uncharacterized protein DUF1189</fullName>
    </submittedName>
</protein>
<evidence type="ECO:0000313" key="3">
    <source>
        <dbReference type="Proteomes" id="UP000257076"/>
    </source>
</evidence>
<feature type="transmembrane region" description="Helical" evidence="1">
    <location>
        <begin position="195"/>
        <end position="214"/>
    </location>
</feature>
<sequence length="247" mass="29065">MKYFNFIKRLVTFKKYPLFRTVPFRYLLLNILLVSIFISLPFITSLLATVNTFGHLSEIGDEIPEFQIEGGEYQGEEKELSLNEHQILFTSDITRDESDTLDEAVLFGFLRDGIYISEIQNGTFSYSFIGDIIDNESLEQFVSSQMSSLYFYIFIYITLYIVVIYFFIFTLMLFLSLLLSFIANFAGRKTDYMNWFKIGSYIMMILTLPIGLFAVFTENFYWIILIIALIPYIYYFKKLPKQKKTHS</sequence>